<keyword evidence="4 7" id="KW-0812">Transmembrane</keyword>
<sequence length="163" mass="18366">MLNIMLILAILIFLIYTLYDQFGMDRLKGKTLVKVRLKKQAKLDTAIFIGLLLLLIYQAYLQGEGIASLSLFLLAGCVLLSLYAAFIRSPVLILKKAGFFFANLYFEYDKIRAVNLADGNVIVIDLKNGKRLLALVADPQDTERIVAFFGGYKDQSRKQHKEG</sequence>
<evidence type="ECO:0000256" key="7">
    <source>
        <dbReference type="HAMAP-Rule" id="MF_01071"/>
    </source>
</evidence>
<feature type="transmembrane region" description="Helical" evidence="7">
    <location>
        <begin position="66"/>
        <end position="86"/>
    </location>
</feature>
<comment type="caution">
    <text evidence="8">The sequence shown here is derived from an EMBL/GenBank/DDBJ whole genome shotgun (WGS) entry which is preliminary data.</text>
</comment>
<dbReference type="PIRSF" id="PIRSF020687">
    <property type="entry name" value="UCP020687"/>
    <property type="match status" value="1"/>
</dbReference>
<dbReference type="Pfam" id="PF06173">
    <property type="entry name" value="DUF986"/>
    <property type="match status" value="1"/>
</dbReference>
<proteinExistence type="inferred from homology"/>
<evidence type="ECO:0000256" key="2">
    <source>
        <dbReference type="ARBA" id="ARBA00009962"/>
    </source>
</evidence>
<keyword evidence="9" id="KW-1185">Reference proteome</keyword>
<keyword evidence="3 7" id="KW-1003">Cell membrane</keyword>
<evidence type="ECO:0000256" key="5">
    <source>
        <dbReference type="ARBA" id="ARBA00022989"/>
    </source>
</evidence>
<dbReference type="OrthoDB" id="2360740at2"/>
<evidence type="ECO:0000313" key="8">
    <source>
        <dbReference type="EMBL" id="TDQ59688.1"/>
    </source>
</evidence>
<gene>
    <name evidence="8" type="ORF">EDC45_0346</name>
</gene>
<keyword evidence="5 7" id="KW-1133">Transmembrane helix</keyword>
<dbReference type="InterPro" id="IPR009328">
    <property type="entry name" value="DUF986"/>
</dbReference>
<reference evidence="8 9" key="1">
    <citation type="submission" date="2019-03" db="EMBL/GenBank/DDBJ databases">
        <title>Genomic Encyclopedia of Type Strains, Phase IV (KMG-IV): sequencing the most valuable type-strain genomes for metagenomic binning, comparative biology and taxonomic classification.</title>
        <authorList>
            <person name="Goeker M."/>
        </authorList>
    </citation>
    <scope>NUCLEOTIDE SEQUENCE [LARGE SCALE GENOMIC DNA]</scope>
    <source>
        <strain evidence="8 9">DSM 28403</strain>
    </source>
</reference>
<dbReference type="Proteomes" id="UP000295657">
    <property type="component" value="Unassembled WGS sequence"/>
</dbReference>
<dbReference type="GO" id="GO:0005886">
    <property type="term" value="C:plasma membrane"/>
    <property type="evidence" value="ECO:0007669"/>
    <property type="project" value="UniProtKB-SubCell"/>
</dbReference>
<organism evidence="8 9">
    <name type="scientific">Mesocricetibacter intestinalis</name>
    <dbReference type="NCBI Taxonomy" id="1521930"/>
    <lineage>
        <taxon>Bacteria</taxon>
        <taxon>Pseudomonadati</taxon>
        <taxon>Pseudomonadota</taxon>
        <taxon>Gammaproteobacteria</taxon>
        <taxon>Pasteurellales</taxon>
        <taxon>Pasteurellaceae</taxon>
        <taxon>Mesocricetibacter</taxon>
    </lineage>
</organism>
<dbReference type="NCBIfam" id="NF002791">
    <property type="entry name" value="PRK02913.1"/>
    <property type="match status" value="1"/>
</dbReference>
<dbReference type="HAMAP" id="MF_01071">
    <property type="entry name" value="UPF0266"/>
    <property type="match status" value="1"/>
</dbReference>
<protein>
    <recommendedName>
        <fullName evidence="7">UPF0266 membrane protein EDC45_0346</fullName>
    </recommendedName>
</protein>
<dbReference type="AlphaFoldDB" id="A0A4R6VBM9"/>
<dbReference type="RefSeq" id="WP_133542843.1">
    <property type="nucleotide sequence ID" value="NZ_SNYQ01000001.1"/>
</dbReference>
<feature type="transmembrane region" description="Helical" evidence="7">
    <location>
        <begin position="6"/>
        <end position="22"/>
    </location>
</feature>
<evidence type="ECO:0000256" key="6">
    <source>
        <dbReference type="ARBA" id="ARBA00023136"/>
    </source>
</evidence>
<feature type="transmembrane region" description="Helical" evidence="7">
    <location>
        <begin position="43"/>
        <end position="60"/>
    </location>
</feature>
<dbReference type="EMBL" id="SNYQ01000001">
    <property type="protein sequence ID" value="TDQ59688.1"/>
    <property type="molecule type" value="Genomic_DNA"/>
</dbReference>
<comment type="similarity">
    <text evidence="2 7">Belongs to the UPF0266 family.</text>
</comment>
<comment type="subcellular location">
    <subcellularLocation>
        <location evidence="1 7">Cell membrane</location>
        <topology evidence="1 7">Multi-pass membrane protein</topology>
    </subcellularLocation>
</comment>
<name>A0A4R6VBM9_9PAST</name>
<evidence type="ECO:0000256" key="4">
    <source>
        <dbReference type="ARBA" id="ARBA00022692"/>
    </source>
</evidence>
<keyword evidence="6 7" id="KW-0472">Membrane</keyword>
<evidence type="ECO:0000313" key="9">
    <source>
        <dbReference type="Proteomes" id="UP000295657"/>
    </source>
</evidence>
<accession>A0A4R6VBM9</accession>
<evidence type="ECO:0000256" key="3">
    <source>
        <dbReference type="ARBA" id="ARBA00022475"/>
    </source>
</evidence>
<evidence type="ECO:0000256" key="1">
    <source>
        <dbReference type="ARBA" id="ARBA00004651"/>
    </source>
</evidence>